<keyword evidence="9" id="KW-1185">Reference proteome</keyword>
<evidence type="ECO:0000256" key="2">
    <source>
        <dbReference type="ARBA" id="ARBA00009154"/>
    </source>
</evidence>
<dbReference type="InterPro" id="IPR011082">
    <property type="entry name" value="Exosome-assoc_fac/DNA_repair"/>
</dbReference>
<dbReference type="GO" id="GO:0005730">
    <property type="term" value="C:nucleolus"/>
    <property type="evidence" value="ECO:0007669"/>
    <property type="project" value="TreeGrafter"/>
</dbReference>
<dbReference type="HOGENOM" id="CLU_064339_0_0_1"/>
<evidence type="ECO:0000256" key="3">
    <source>
        <dbReference type="ARBA" id="ARBA00022552"/>
    </source>
</evidence>
<dbReference type="InParanoid" id="A0A0D0DYU7"/>
<sequence length="300" mass="33447">MTTDSNRIRSKLTKLNKSLDELESQLEPLFSQSLPETLLGLEIIQQAKLQVIIPYVVYDLVFVYLKSRGIDPNTHPVINELERVRQYFDKIKDAEEFDQKRNFGIDKAAAGRFIKHAIAQAKNARLVDEPSDDVAPVTSSSSERVPVEVTSKMIARAEYQKEVNELGSEEEETLEVFDEDADDALGTVGPRLKEAIMQPRSLDKGKGRASDEEQSIREDQAPAPGRKKRPRIDPFSGYEDVSISSVHQPTDDEKNKKAKLTTSTRTSSVDSSSRGTPISASEDTKSAKAAKKAKRKSKKP</sequence>
<keyword evidence="3 6" id="KW-0698">rRNA processing</keyword>
<evidence type="ECO:0000256" key="1">
    <source>
        <dbReference type="ARBA" id="ARBA00004123"/>
    </source>
</evidence>
<accession>A0A0D0DYU7</accession>
<evidence type="ECO:0000313" key="8">
    <source>
        <dbReference type="EMBL" id="KIL01059.1"/>
    </source>
</evidence>
<dbReference type="OrthoDB" id="1421013at2759"/>
<feature type="region of interest" description="Disordered" evidence="7">
    <location>
        <begin position="163"/>
        <end position="300"/>
    </location>
</feature>
<reference evidence="9" key="2">
    <citation type="submission" date="2015-01" db="EMBL/GenBank/DDBJ databases">
        <title>Evolutionary Origins and Diversification of the Mycorrhizal Mutualists.</title>
        <authorList>
            <consortium name="DOE Joint Genome Institute"/>
            <consortium name="Mycorrhizal Genomics Consortium"/>
            <person name="Kohler A."/>
            <person name="Kuo A."/>
            <person name="Nagy L.G."/>
            <person name="Floudas D."/>
            <person name="Copeland A."/>
            <person name="Barry K.W."/>
            <person name="Cichocki N."/>
            <person name="Veneault-Fourrey C."/>
            <person name="LaButti K."/>
            <person name="Lindquist E.A."/>
            <person name="Lipzen A."/>
            <person name="Lundell T."/>
            <person name="Morin E."/>
            <person name="Murat C."/>
            <person name="Riley R."/>
            <person name="Ohm R."/>
            <person name="Sun H."/>
            <person name="Tunlid A."/>
            <person name="Henrissat B."/>
            <person name="Grigoriev I.V."/>
            <person name="Hibbett D.S."/>
            <person name="Martin F."/>
        </authorList>
    </citation>
    <scope>NUCLEOTIDE SEQUENCE [LARGE SCALE GENOMIC DNA]</scope>
    <source>
        <strain evidence="9">Ve08.2h10</strain>
    </source>
</reference>
<dbReference type="Proteomes" id="UP000054538">
    <property type="component" value="Unassembled WGS sequence"/>
</dbReference>
<protein>
    <recommendedName>
        <fullName evidence="6">Exosome complex protein</fullName>
    </recommendedName>
</protein>
<dbReference type="GO" id="GO:0003677">
    <property type="term" value="F:DNA binding"/>
    <property type="evidence" value="ECO:0007669"/>
    <property type="project" value="TreeGrafter"/>
</dbReference>
<comment type="function">
    <text evidence="6">Required for exosome-dependent processing of pre-rRNA and small nucleolar RNA (snRNA) precursors. Involved in processing of 35S pre-rRNA at the A0, A1 and A2 sites.</text>
</comment>
<keyword evidence="5 6" id="KW-0539">Nucleus</keyword>
<feature type="compositionally biased region" description="Basic residues" evidence="7">
    <location>
        <begin position="288"/>
        <end position="300"/>
    </location>
</feature>
<dbReference type="GO" id="GO:0000178">
    <property type="term" value="C:exosome (RNase complex)"/>
    <property type="evidence" value="ECO:0007669"/>
    <property type="project" value="TreeGrafter"/>
</dbReference>
<comment type="similarity">
    <text evidence="2 6">Belongs to the C1D family.</text>
</comment>
<gene>
    <name evidence="8" type="ORF">PAXRUDRAFT_29405</name>
</gene>
<dbReference type="PANTHER" id="PTHR15341">
    <property type="entry name" value="SUN-COR STEROID HORMONE RECEPTOR CO-REPRESSOR"/>
    <property type="match status" value="1"/>
</dbReference>
<feature type="compositionally biased region" description="Low complexity" evidence="7">
    <location>
        <begin position="261"/>
        <end position="276"/>
    </location>
</feature>
<dbReference type="GO" id="GO:0000460">
    <property type="term" value="P:maturation of 5.8S rRNA"/>
    <property type="evidence" value="ECO:0007669"/>
    <property type="project" value="TreeGrafter"/>
</dbReference>
<dbReference type="GO" id="GO:0003723">
    <property type="term" value="F:RNA binding"/>
    <property type="evidence" value="ECO:0007669"/>
    <property type="project" value="UniProtKB-UniRule"/>
</dbReference>
<evidence type="ECO:0000313" key="9">
    <source>
        <dbReference type="Proteomes" id="UP000054538"/>
    </source>
</evidence>
<organism evidence="8 9">
    <name type="scientific">Paxillus rubicundulus Ve08.2h10</name>
    <dbReference type="NCBI Taxonomy" id="930991"/>
    <lineage>
        <taxon>Eukaryota</taxon>
        <taxon>Fungi</taxon>
        <taxon>Dikarya</taxon>
        <taxon>Basidiomycota</taxon>
        <taxon>Agaricomycotina</taxon>
        <taxon>Agaricomycetes</taxon>
        <taxon>Agaricomycetidae</taxon>
        <taxon>Boletales</taxon>
        <taxon>Paxilineae</taxon>
        <taxon>Paxillaceae</taxon>
        <taxon>Paxillus</taxon>
    </lineage>
</organism>
<proteinExistence type="inferred from homology"/>
<dbReference type="STRING" id="930991.A0A0D0DYU7"/>
<dbReference type="EMBL" id="KN824823">
    <property type="protein sequence ID" value="KIL01059.1"/>
    <property type="molecule type" value="Genomic_DNA"/>
</dbReference>
<evidence type="ECO:0000256" key="5">
    <source>
        <dbReference type="ARBA" id="ARBA00023242"/>
    </source>
</evidence>
<feature type="compositionally biased region" description="Basic and acidic residues" evidence="7">
    <location>
        <begin position="201"/>
        <end position="220"/>
    </location>
</feature>
<dbReference type="GO" id="GO:0010468">
    <property type="term" value="P:regulation of gene expression"/>
    <property type="evidence" value="ECO:0007669"/>
    <property type="project" value="TreeGrafter"/>
</dbReference>
<dbReference type="Pfam" id="PF04000">
    <property type="entry name" value="Sas10_Utp3"/>
    <property type="match status" value="1"/>
</dbReference>
<dbReference type="AlphaFoldDB" id="A0A0D0DYU7"/>
<evidence type="ECO:0000256" key="7">
    <source>
        <dbReference type="SAM" id="MobiDB-lite"/>
    </source>
</evidence>
<dbReference type="PANTHER" id="PTHR15341:SF3">
    <property type="entry name" value="NUCLEAR NUCLEIC ACID-BINDING PROTEIN C1D"/>
    <property type="match status" value="1"/>
</dbReference>
<keyword evidence="4 6" id="KW-0694">RNA-binding</keyword>
<comment type="subcellular location">
    <subcellularLocation>
        <location evidence="1 6">Nucleus</location>
    </subcellularLocation>
</comment>
<feature type="compositionally biased region" description="Acidic residues" evidence="7">
    <location>
        <begin position="167"/>
        <end position="183"/>
    </location>
</feature>
<evidence type="ECO:0000256" key="4">
    <source>
        <dbReference type="ARBA" id="ARBA00022884"/>
    </source>
</evidence>
<reference evidence="8 9" key="1">
    <citation type="submission" date="2014-04" db="EMBL/GenBank/DDBJ databases">
        <authorList>
            <consortium name="DOE Joint Genome Institute"/>
            <person name="Kuo A."/>
            <person name="Kohler A."/>
            <person name="Jargeat P."/>
            <person name="Nagy L.G."/>
            <person name="Floudas D."/>
            <person name="Copeland A."/>
            <person name="Barry K.W."/>
            <person name="Cichocki N."/>
            <person name="Veneault-Fourrey C."/>
            <person name="LaButti K."/>
            <person name="Lindquist E.A."/>
            <person name="Lipzen A."/>
            <person name="Lundell T."/>
            <person name="Morin E."/>
            <person name="Murat C."/>
            <person name="Sun H."/>
            <person name="Tunlid A."/>
            <person name="Henrissat B."/>
            <person name="Grigoriev I.V."/>
            <person name="Hibbett D.S."/>
            <person name="Martin F."/>
            <person name="Nordberg H.P."/>
            <person name="Cantor M.N."/>
            <person name="Hua S.X."/>
        </authorList>
    </citation>
    <scope>NUCLEOTIDE SEQUENCE [LARGE SCALE GENOMIC DNA]</scope>
    <source>
        <strain evidence="8 9">Ve08.2h10</strain>
    </source>
</reference>
<name>A0A0D0DYU7_9AGAM</name>
<dbReference type="InterPro" id="IPR007146">
    <property type="entry name" value="Sas10/Utp3/C1D"/>
</dbReference>
<evidence type="ECO:0000256" key="6">
    <source>
        <dbReference type="RuleBase" id="RU368003"/>
    </source>
</evidence>